<evidence type="ECO:0000313" key="2">
    <source>
        <dbReference type="Proteomes" id="UP000593635"/>
    </source>
</evidence>
<dbReference type="EMBL" id="MW012634">
    <property type="protein sequence ID" value="QOR56269.1"/>
    <property type="molecule type" value="Genomic_DNA"/>
</dbReference>
<keyword evidence="2" id="KW-1185">Reference proteome</keyword>
<accession>A0A7M1RRE2</accession>
<name>A0A7M1RRE2_9CAUD</name>
<proteinExistence type="predicted"/>
<dbReference type="Proteomes" id="UP000593635">
    <property type="component" value="Segment"/>
</dbReference>
<dbReference type="GeneID" id="65132288"/>
<reference evidence="1 2" key="1">
    <citation type="submission" date="2020-09" db="EMBL/GenBank/DDBJ databases">
        <authorList>
            <person name="Li C."/>
            <person name="Ding Y."/>
            <person name="Wu Q."/>
        </authorList>
    </citation>
    <scope>NUCLEOTIDE SEQUENCE [LARGE SCALE GENOMIC DNA]</scope>
</reference>
<dbReference type="RefSeq" id="YP_010113750.1">
    <property type="nucleotide sequence ID" value="NC_055908.1"/>
</dbReference>
<protein>
    <submittedName>
        <fullName evidence="1">Uncharacterized protein</fullName>
    </submittedName>
</protein>
<dbReference type="KEGG" id="vg:65132288"/>
<sequence length="127" mass="14932">MGVIGKQPKVYRLKRNGKHIADGTIDQIAFKMNIKRSALETRISRYRKNVENGIKSRVEYELYVIEESVHQYVMFIDDEYIGKGTIKKLSEETLYSYEYLQQIANGTYGKRNKKMKRKIELFKKVGS</sequence>
<evidence type="ECO:0000313" key="1">
    <source>
        <dbReference type="EMBL" id="QOR56269.1"/>
    </source>
</evidence>
<organism evidence="1 2">
    <name type="scientific">Bacillus phage DLc1</name>
    <dbReference type="NCBI Taxonomy" id="2777318"/>
    <lineage>
        <taxon>Viruses</taxon>
        <taxon>Duplodnaviria</taxon>
        <taxon>Heunggongvirae</taxon>
        <taxon>Uroviricota</taxon>
        <taxon>Caudoviricetes</taxon>
        <taxon>Salasmaviridae</taxon>
        <taxon>Huangshavirus</taxon>
        <taxon>Huangshavirus dlcuna</taxon>
    </lineage>
</organism>